<sequence length="179" mass="20878">MPKIASIFFLLVFFLPVCSLYLTLKVKQQHVRQEMREHIEAGIEEDQLVLLKIPRALEENPGTQFKRMHAREFRYKGNMYDVVRQETRGDTTWYWCVWDEEETEIVAQLDRLATETADKAKTPKAGHELFKHLLKTPFVGTAFTRIYVATLPVEKPRSLRHSHTLTIAQTPLTPPPEVF</sequence>
<reference evidence="2" key="1">
    <citation type="submission" date="2018-08" db="EMBL/GenBank/DDBJ databases">
        <title>Mucilaginibacter sp. MYSH2.</title>
        <authorList>
            <person name="Seo T."/>
        </authorList>
    </citation>
    <scope>NUCLEOTIDE SEQUENCE [LARGE SCALE GENOMIC DNA]</scope>
    <source>
        <strain evidence="2">KIRAN</strain>
    </source>
</reference>
<evidence type="ECO:0000313" key="1">
    <source>
        <dbReference type="EMBL" id="RIJ33467.1"/>
    </source>
</evidence>
<protein>
    <submittedName>
        <fullName evidence="1">Uncharacterized protein</fullName>
    </submittedName>
</protein>
<gene>
    <name evidence="1" type="ORF">D1627_17800</name>
</gene>
<evidence type="ECO:0000313" key="2">
    <source>
        <dbReference type="Proteomes" id="UP000266005"/>
    </source>
</evidence>
<dbReference type="EMBL" id="QWGE01000007">
    <property type="protein sequence ID" value="RIJ33467.1"/>
    <property type="molecule type" value="Genomic_DNA"/>
</dbReference>
<dbReference type="AlphaFoldDB" id="A0A399RUA1"/>
<dbReference type="Proteomes" id="UP000266005">
    <property type="component" value="Unassembled WGS sequence"/>
</dbReference>
<comment type="caution">
    <text evidence="1">The sequence shown here is derived from an EMBL/GenBank/DDBJ whole genome shotgun (WGS) entry which is preliminary data.</text>
</comment>
<proteinExistence type="predicted"/>
<organism evidence="1 2">
    <name type="scientific">Pontibacter oryzae</name>
    <dbReference type="NCBI Taxonomy" id="2304593"/>
    <lineage>
        <taxon>Bacteria</taxon>
        <taxon>Pseudomonadati</taxon>
        <taxon>Bacteroidota</taxon>
        <taxon>Cytophagia</taxon>
        <taxon>Cytophagales</taxon>
        <taxon>Hymenobacteraceae</taxon>
        <taxon>Pontibacter</taxon>
    </lineage>
</organism>
<accession>A0A399RUA1</accession>
<dbReference type="OrthoDB" id="680635at2"/>
<dbReference type="RefSeq" id="WP_119433632.1">
    <property type="nucleotide sequence ID" value="NZ_QWGE01000007.1"/>
</dbReference>
<name>A0A399RUA1_9BACT</name>
<keyword evidence="2" id="KW-1185">Reference proteome</keyword>